<reference evidence="2 4" key="1">
    <citation type="journal article" date="2015" name="Proc. Natl. Acad. Sci. U.S.A.">
        <title>Genomic and proteomic characterization of "Candidatus Nitrosopelagicus brevis": An ammonia-oxidizing archaeon from the open ocean.</title>
        <authorList>
            <person name="Santoro A.E."/>
            <person name="Dupont C.L."/>
            <person name="Richter R.A."/>
            <person name="Craig M.T."/>
            <person name="Carini P."/>
            <person name="McIlvin M.R."/>
            <person name="Yang Y."/>
            <person name="Orsi W.D."/>
            <person name="Moran D.M."/>
            <person name="Saito M.A."/>
        </authorList>
    </citation>
    <scope>NUCLEOTIDE SEQUENCE [LARGE SCALE GENOMIC DNA]</scope>
    <source>
        <strain evidence="2">CN25</strain>
        <strain evidence="4">V2</strain>
    </source>
</reference>
<gene>
    <name evidence="3" type="ORF">A7X95_02945</name>
    <name evidence="2" type="ORF">T478_1020</name>
</gene>
<reference evidence="3" key="2">
    <citation type="submission" date="2016-05" db="EMBL/GenBank/DDBJ databases">
        <authorList>
            <person name="Lavstsen T."/>
            <person name="Jespersen J.S."/>
        </authorList>
    </citation>
    <scope>NUCLEOTIDE SEQUENCE [LARGE SCALE GENOMIC DNA]</scope>
    <source>
        <strain evidence="3">U25</strain>
    </source>
</reference>
<dbReference type="Proteomes" id="UP000241022">
    <property type="component" value="Unassembled WGS sequence"/>
</dbReference>
<dbReference type="GeneID" id="25399668"/>
<evidence type="ECO:0000256" key="1">
    <source>
        <dbReference type="SAM" id="Phobius"/>
    </source>
</evidence>
<evidence type="ECO:0000313" key="5">
    <source>
        <dbReference type="Proteomes" id="UP000241022"/>
    </source>
</evidence>
<feature type="transmembrane region" description="Helical" evidence="1">
    <location>
        <begin position="233"/>
        <end position="251"/>
    </location>
</feature>
<dbReference type="EMBL" id="CP007026">
    <property type="protein sequence ID" value="AJA92496.1"/>
    <property type="molecule type" value="Genomic_DNA"/>
</dbReference>
<evidence type="ECO:0000313" key="2">
    <source>
        <dbReference type="EMBL" id="AJA92496.1"/>
    </source>
</evidence>
<dbReference type="HOGENOM" id="CLU_1072004_0_0_2"/>
<dbReference type="EMBL" id="LXWN01000001">
    <property type="protein sequence ID" value="PTL88236.1"/>
    <property type="molecule type" value="Genomic_DNA"/>
</dbReference>
<dbReference type="Proteomes" id="UP000030944">
    <property type="component" value="Chromosome"/>
</dbReference>
<sequence length="259" mass="28918">MIKKLLIFLIVLSITIPLADAVPLSDKTGLKFTFPVKTDGHSFVVEVTGNLDVTNLDFDKDKKSITLFVLSSLENNSLEISFRNQLIGGDYSIFIDGDKFMPDLKAGSNTTFLTMDFSGMGKHKIEIFGTTYLDTFNIRDIIDYRITDGYVDNIDENQSTSSLTFTLFDPGDNGVLSFTLSDDVITPFDDGSFIVMIDGVESDYTIEDNTMNISFNSDNEKIEIIGTYVVPEFYEIAPLVLATSFIGLIVLRKYKKLFA</sequence>
<keyword evidence="1" id="KW-0812">Transmembrane</keyword>
<dbReference type="OrthoDB" id="12229at2157"/>
<organism evidence="2 4">
    <name type="scientific">Candidatus Nitrosopelagicus brevis</name>
    <dbReference type="NCBI Taxonomy" id="1410606"/>
    <lineage>
        <taxon>Archaea</taxon>
        <taxon>Nitrososphaerota</taxon>
    </lineage>
</organism>
<keyword evidence="1" id="KW-0472">Membrane</keyword>
<evidence type="ECO:0000313" key="4">
    <source>
        <dbReference type="Proteomes" id="UP000030944"/>
    </source>
</evidence>
<evidence type="ECO:0008006" key="6">
    <source>
        <dbReference type="Google" id="ProtNLM"/>
    </source>
</evidence>
<proteinExistence type="predicted"/>
<reference evidence="5" key="3">
    <citation type="submission" date="2016-05" db="EMBL/GenBank/DDBJ databases">
        <authorList>
            <person name="Dupont C."/>
            <person name="Santoro A."/>
        </authorList>
    </citation>
    <scope>NUCLEOTIDE SEQUENCE [LARGE SCALE GENOMIC DNA]</scope>
    <source>
        <strain evidence="5">U25</strain>
    </source>
</reference>
<keyword evidence="1" id="KW-1133">Transmembrane helix</keyword>
<dbReference type="AlphaFoldDB" id="A0A0A7V2T8"/>
<evidence type="ECO:0000313" key="3">
    <source>
        <dbReference type="EMBL" id="PTL88236.1"/>
    </source>
</evidence>
<accession>A0A0A7V2T8</accession>
<dbReference type="RefSeq" id="WP_052433893.1">
    <property type="nucleotide sequence ID" value="NZ_CP007026.1"/>
</dbReference>
<reference evidence="3 5" key="4">
    <citation type="submission" date="2018-04" db="EMBL/GenBank/DDBJ databases">
        <title>Transcriptomics of ammonia oxidizing archaea.</title>
        <authorList>
            <person name="Carini P."/>
        </authorList>
    </citation>
    <scope>NUCLEOTIDE SEQUENCE [LARGE SCALE GENOMIC DNA]</scope>
    <source>
        <strain evidence="3 5">U25</strain>
    </source>
</reference>
<dbReference type="KEGG" id="nbv:T478_1020"/>
<dbReference type="STRING" id="1410606.T478_1020"/>
<protein>
    <recommendedName>
        <fullName evidence="6">PEFG-CTERM sorting domain-containing protein</fullName>
    </recommendedName>
</protein>
<name>A0A0A7V2T8_9ARCH</name>
<keyword evidence="5" id="KW-1185">Reference proteome</keyword>